<dbReference type="Pfam" id="PF12705">
    <property type="entry name" value="PDDEXK_1"/>
    <property type="match status" value="1"/>
</dbReference>
<reference evidence="19 20" key="1">
    <citation type="journal article" date="2016" name="Biochim. Biophys. Acta">
        <title>Photochemical characterization of actinorhodopsin and its functional existence in the natural host.</title>
        <authorList>
            <person name="Nakamura S."/>
            <person name="Kikukawa T."/>
            <person name="Tamogami J."/>
            <person name="Kamiya M."/>
            <person name="Aizawa T."/>
            <person name="Hahn M.W."/>
            <person name="Ihara K."/>
            <person name="Kamo N."/>
            <person name="Demura M."/>
        </authorList>
    </citation>
    <scope>NUCLEOTIDE SEQUENCE [LARGE SCALE GENOMIC DNA]</scope>
    <source>
        <strain evidence="19 20">MWH-Dar1</strain>
    </source>
</reference>
<organism evidence="19 20">
    <name type="scientific">Candidatus Rhodoluna planktonica</name>
    <dbReference type="NCBI Taxonomy" id="535712"/>
    <lineage>
        <taxon>Bacteria</taxon>
        <taxon>Bacillati</taxon>
        <taxon>Actinomycetota</taxon>
        <taxon>Actinomycetes</taxon>
        <taxon>Micrococcales</taxon>
        <taxon>Microbacteriaceae</taxon>
        <taxon>Luna cluster</taxon>
        <taxon>Luna-1 subcluster</taxon>
        <taxon>Rhodoluna</taxon>
    </lineage>
</organism>
<dbReference type="GO" id="GO:0033202">
    <property type="term" value="C:DNA helicase complex"/>
    <property type="evidence" value="ECO:0007669"/>
    <property type="project" value="TreeGrafter"/>
</dbReference>
<dbReference type="PANTHER" id="PTHR11070">
    <property type="entry name" value="UVRD / RECB / PCRA DNA HELICASE FAMILY MEMBER"/>
    <property type="match status" value="1"/>
</dbReference>
<keyword evidence="2" id="KW-0540">Nuclease</keyword>
<dbReference type="Gene3D" id="3.90.320.10">
    <property type="match status" value="1"/>
</dbReference>
<dbReference type="Gene3D" id="1.10.486.10">
    <property type="entry name" value="PCRA, domain 4"/>
    <property type="match status" value="1"/>
</dbReference>
<name>A0A1D9DZR4_9MICO</name>
<dbReference type="SUPFAM" id="SSF52540">
    <property type="entry name" value="P-loop containing nucleoside triphosphate hydrolases"/>
    <property type="match status" value="1"/>
</dbReference>
<keyword evidence="20" id="KW-1185">Reference proteome</keyword>
<dbReference type="STRING" id="535712.A4Z71_04935"/>
<evidence type="ECO:0000256" key="8">
    <source>
        <dbReference type="ARBA" id="ARBA00022840"/>
    </source>
</evidence>
<dbReference type="Pfam" id="PF00580">
    <property type="entry name" value="UvrD-helicase"/>
    <property type="match status" value="1"/>
</dbReference>
<evidence type="ECO:0000313" key="19">
    <source>
        <dbReference type="EMBL" id="AOY56305.1"/>
    </source>
</evidence>
<comment type="similarity">
    <text evidence="1">Belongs to the helicase family. UvrD subfamily.</text>
</comment>
<evidence type="ECO:0000256" key="1">
    <source>
        <dbReference type="ARBA" id="ARBA00009922"/>
    </source>
</evidence>
<dbReference type="InterPro" id="IPR027417">
    <property type="entry name" value="P-loop_NTPase"/>
</dbReference>
<comment type="catalytic activity">
    <reaction evidence="14">
        <text>ATP + H2O = ADP + phosphate + H(+)</text>
        <dbReference type="Rhea" id="RHEA:13065"/>
        <dbReference type="ChEBI" id="CHEBI:15377"/>
        <dbReference type="ChEBI" id="CHEBI:15378"/>
        <dbReference type="ChEBI" id="CHEBI:30616"/>
        <dbReference type="ChEBI" id="CHEBI:43474"/>
        <dbReference type="ChEBI" id="CHEBI:456216"/>
        <dbReference type="EC" id="5.6.2.4"/>
    </reaction>
</comment>
<dbReference type="PROSITE" id="PS51217">
    <property type="entry name" value="UVRD_HELICASE_CTER"/>
    <property type="match status" value="1"/>
</dbReference>
<evidence type="ECO:0000256" key="14">
    <source>
        <dbReference type="ARBA" id="ARBA00048988"/>
    </source>
</evidence>
<dbReference type="GO" id="GO:0043138">
    <property type="term" value="F:3'-5' DNA helicase activity"/>
    <property type="evidence" value="ECO:0007669"/>
    <property type="project" value="UniProtKB-EC"/>
</dbReference>
<dbReference type="KEGG" id="rpla:A4Z71_04935"/>
<dbReference type="EC" id="5.6.2.4" evidence="13"/>
<evidence type="ECO:0000313" key="20">
    <source>
        <dbReference type="Proteomes" id="UP000243784"/>
    </source>
</evidence>
<dbReference type="InterPro" id="IPR014016">
    <property type="entry name" value="UvrD-like_ATP-bd"/>
</dbReference>
<keyword evidence="6 15" id="KW-0347">Helicase</keyword>
<evidence type="ECO:0000256" key="13">
    <source>
        <dbReference type="ARBA" id="ARBA00034808"/>
    </source>
</evidence>
<dbReference type="InterPro" id="IPR013986">
    <property type="entry name" value="DExx_box_DNA_helicase_dom_sf"/>
</dbReference>
<protein>
    <recommendedName>
        <fullName evidence="13">DNA 3'-5' helicase</fullName>
        <ecNumber evidence="13">5.6.2.4</ecNumber>
    </recommendedName>
</protein>
<dbReference type="OrthoDB" id="5240387at2"/>
<feature type="coiled-coil region" evidence="16">
    <location>
        <begin position="967"/>
        <end position="994"/>
    </location>
</feature>
<evidence type="ECO:0000256" key="5">
    <source>
        <dbReference type="ARBA" id="ARBA00022801"/>
    </source>
</evidence>
<keyword evidence="7" id="KW-0269">Exonuclease</keyword>
<dbReference type="InterPro" id="IPR000212">
    <property type="entry name" value="DNA_helicase_UvrD/REP"/>
</dbReference>
<dbReference type="Gene3D" id="3.40.50.300">
    <property type="entry name" value="P-loop containing nucleotide triphosphate hydrolases"/>
    <property type="match status" value="2"/>
</dbReference>
<feature type="domain" description="UvrD-like helicase ATP-binding" evidence="17">
    <location>
        <begin position="17"/>
        <end position="301"/>
    </location>
</feature>
<dbReference type="EMBL" id="CP015208">
    <property type="protein sequence ID" value="AOY56305.1"/>
    <property type="molecule type" value="Genomic_DNA"/>
</dbReference>
<keyword evidence="4" id="KW-0227">DNA damage</keyword>
<gene>
    <name evidence="19" type="ORF">A4Z71_04935</name>
</gene>
<dbReference type="AlphaFoldDB" id="A0A1D9DZR4"/>
<keyword evidence="10" id="KW-0234">DNA repair</keyword>
<evidence type="ECO:0000256" key="9">
    <source>
        <dbReference type="ARBA" id="ARBA00023125"/>
    </source>
</evidence>
<dbReference type="InterPro" id="IPR014017">
    <property type="entry name" value="DNA_helicase_UvrD-like_C"/>
</dbReference>
<evidence type="ECO:0000256" key="3">
    <source>
        <dbReference type="ARBA" id="ARBA00022741"/>
    </source>
</evidence>
<keyword evidence="3 15" id="KW-0547">Nucleotide-binding</keyword>
<dbReference type="Gene3D" id="1.10.10.160">
    <property type="match status" value="1"/>
</dbReference>
<feature type="binding site" evidence="15">
    <location>
        <begin position="38"/>
        <end position="45"/>
    </location>
    <ligand>
        <name>ATP</name>
        <dbReference type="ChEBI" id="CHEBI:30616"/>
    </ligand>
</feature>
<keyword evidence="11" id="KW-0413">Isomerase</keyword>
<dbReference type="GO" id="GO:0005524">
    <property type="term" value="F:ATP binding"/>
    <property type="evidence" value="ECO:0007669"/>
    <property type="project" value="UniProtKB-UniRule"/>
</dbReference>
<evidence type="ECO:0000256" key="12">
    <source>
        <dbReference type="ARBA" id="ARBA00034617"/>
    </source>
</evidence>
<keyword evidence="9" id="KW-0238">DNA-binding</keyword>
<dbReference type="GO" id="GO:0005829">
    <property type="term" value="C:cytosol"/>
    <property type="evidence" value="ECO:0007669"/>
    <property type="project" value="TreeGrafter"/>
</dbReference>
<evidence type="ECO:0000256" key="11">
    <source>
        <dbReference type="ARBA" id="ARBA00023235"/>
    </source>
</evidence>
<dbReference type="GO" id="GO:0004527">
    <property type="term" value="F:exonuclease activity"/>
    <property type="evidence" value="ECO:0007669"/>
    <property type="project" value="UniProtKB-KW"/>
</dbReference>
<dbReference type="Proteomes" id="UP000243784">
    <property type="component" value="Chromosome"/>
</dbReference>
<dbReference type="RefSeq" id="WP_070954811.1">
    <property type="nucleotide sequence ID" value="NZ_CP015208.1"/>
</dbReference>
<dbReference type="InterPro" id="IPR011604">
    <property type="entry name" value="PDDEXK-like_dom_sf"/>
</dbReference>
<evidence type="ECO:0000256" key="6">
    <source>
        <dbReference type="ARBA" id="ARBA00022806"/>
    </source>
</evidence>
<evidence type="ECO:0000256" key="15">
    <source>
        <dbReference type="PROSITE-ProRule" id="PRU00560"/>
    </source>
</evidence>
<evidence type="ECO:0000256" key="4">
    <source>
        <dbReference type="ARBA" id="ARBA00022763"/>
    </source>
</evidence>
<sequence>MPEISFKRQSLVKSGFDLTPIQQQVSNLPLGQNALILGSPGSGKTVALAALATNLIRANQPDQVLVLAANRYAADKLRDFLAVELQLAVPSSLARTLPSFAFGVLNKLALDQSRELPLLLTGAEQQAIISNLIAELDIEWPAVASKTVRSLNGFAAEVRELLTICLENQVNPEKLVYLANQQQKPLWQSAAQVLAAYLESLPNNVYDSAQLLSSAQQAIIEHPYLVAEVKQVLVDDSQELSPAAVDFLETLAATAGLILFSDPDSSTLGFRATEQKVLMQKLRSRFADFSEFRLEQPLRQPSISAAMAAVSARIDPALAGTQRKGLTAQNLDDDSVEVQIFHDQQTQYAAIAAKIRHAHLIEKIPFEQMAIVARSRTILDQVQSLVSYFEVPVFQAGSAKAFSQQFAARSLLELAQASINFDQLDQFQRAALFQNAFCSLDSLQIRRLTRELRKWSEPSQVRITNSELLASLFDDAQILQQCRGTEAKIAANFLERFAQAQSLASEPGSVEQLLWALYEGSITVQNWLAEENPSAQITENLNSLVALFAAANRFVERNPELPASHFVFEQLSKNIAEDSLESANELPGQVPLLTPAMLIGRRFRRIFVPDLIEGIWPNLKPRSSLFDAQLLSLILSGSNVEQGFVRSELPDETRLLFKTLGAASEKIVFTFAQTEDEQPSQFFRFMCSELPEATKFEIDSLNLRSTVGRLRRQIALASPDQVLPLAVKLAKLASAAAPGAHPSQWYGLAPLSSLEPLSDLNSEIVSISPSQLENFAKCPLHWFLSANGGDVKDFKSSLGTILHQLFEQEVAMTSAVEAEAQYWQMLQSRWSELRFDADWIEQQTSRKARRALFNMLEYLQKFEVQSASVIGREVEFEFDIGKARLRGKVDRIELRPDGSIRIVDLKTSSRVPADRDVRQNPQLGSYQLAFEAGAFGQLEGVTNHQDFDASIVAIGGEKLVERVQPSIKSDVDLRQELQNLIERATNEMAMTNLTLEARMSTHCTNDREFGSCRIHLVKAVSAVD</sequence>
<dbReference type="InterPro" id="IPR038726">
    <property type="entry name" value="PDDEXK_AddAB-type"/>
</dbReference>
<feature type="domain" description="UvrD-like helicase C-terminal" evidence="18">
    <location>
        <begin position="305"/>
        <end position="600"/>
    </location>
</feature>
<proteinExistence type="inferred from homology"/>
<evidence type="ECO:0000259" key="18">
    <source>
        <dbReference type="PROSITE" id="PS51217"/>
    </source>
</evidence>
<accession>A0A1D9DZR4</accession>
<dbReference type="PANTHER" id="PTHR11070:SF59">
    <property type="entry name" value="DNA 3'-5' HELICASE"/>
    <property type="match status" value="1"/>
</dbReference>
<dbReference type="GO" id="GO:0000725">
    <property type="term" value="P:recombinational repair"/>
    <property type="evidence" value="ECO:0007669"/>
    <property type="project" value="TreeGrafter"/>
</dbReference>
<dbReference type="GO" id="GO:0003677">
    <property type="term" value="F:DNA binding"/>
    <property type="evidence" value="ECO:0007669"/>
    <property type="project" value="UniProtKB-KW"/>
</dbReference>
<keyword evidence="5 15" id="KW-0378">Hydrolase</keyword>
<dbReference type="PROSITE" id="PS51198">
    <property type="entry name" value="UVRD_HELICASE_ATP_BIND"/>
    <property type="match status" value="1"/>
</dbReference>
<evidence type="ECO:0000256" key="16">
    <source>
        <dbReference type="SAM" id="Coils"/>
    </source>
</evidence>
<evidence type="ECO:0000259" key="17">
    <source>
        <dbReference type="PROSITE" id="PS51198"/>
    </source>
</evidence>
<evidence type="ECO:0000256" key="2">
    <source>
        <dbReference type="ARBA" id="ARBA00022722"/>
    </source>
</evidence>
<keyword evidence="16" id="KW-0175">Coiled coil</keyword>
<evidence type="ECO:0000256" key="10">
    <source>
        <dbReference type="ARBA" id="ARBA00023204"/>
    </source>
</evidence>
<comment type="catalytic activity">
    <reaction evidence="12">
        <text>Couples ATP hydrolysis with the unwinding of duplex DNA by translocating in the 3'-5' direction.</text>
        <dbReference type="EC" id="5.6.2.4"/>
    </reaction>
</comment>
<keyword evidence="8 15" id="KW-0067">ATP-binding</keyword>
<evidence type="ECO:0000256" key="7">
    <source>
        <dbReference type="ARBA" id="ARBA00022839"/>
    </source>
</evidence>